<evidence type="ECO:0000313" key="2">
    <source>
        <dbReference type="EMBL" id="CAG9541111.1"/>
    </source>
</evidence>
<dbReference type="Proteomes" id="UP000746747">
    <property type="component" value="Unassembled WGS sequence"/>
</dbReference>
<keyword evidence="1" id="KW-1133">Transmembrane helix</keyword>
<gene>
    <name evidence="2" type="ORF">CJOHNSTONI_LOCUS10564</name>
</gene>
<proteinExistence type="predicted"/>
<reference evidence="2" key="1">
    <citation type="submission" date="2021-09" db="EMBL/GenBank/DDBJ databases">
        <authorList>
            <consortium name="Pathogen Informatics"/>
        </authorList>
    </citation>
    <scope>NUCLEOTIDE SEQUENCE</scope>
</reference>
<feature type="transmembrane region" description="Helical" evidence="1">
    <location>
        <begin position="243"/>
        <end position="263"/>
    </location>
</feature>
<evidence type="ECO:0000313" key="3">
    <source>
        <dbReference type="Proteomes" id="UP000746747"/>
    </source>
</evidence>
<dbReference type="EMBL" id="CAKAEH010002092">
    <property type="protein sequence ID" value="CAG9541111.1"/>
    <property type="molecule type" value="Genomic_DNA"/>
</dbReference>
<feature type="transmembrane region" description="Helical" evidence="1">
    <location>
        <begin position="283"/>
        <end position="301"/>
    </location>
</feature>
<evidence type="ECO:0000256" key="1">
    <source>
        <dbReference type="SAM" id="Phobius"/>
    </source>
</evidence>
<organism evidence="2 3">
    <name type="scientific">Cercopithifilaria johnstoni</name>
    <dbReference type="NCBI Taxonomy" id="2874296"/>
    <lineage>
        <taxon>Eukaryota</taxon>
        <taxon>Metazoa</taxon>
        <taxon>Ecdysozoa</taxon>
        <taxon>Nematoda</taxon>
        <taxon>Chromadorea</taxon>
        <taxon>Rhabditida</taxon>
        <taxon>Spirurina</taxon>
        <taxon>Spiruromorpha</taxon>
        <taxon>Filarioidea</taxon>
        <taxon>Onchocercidae</taxon>
        <taxon>Cercopithifilaria</taxon>
    </lineage>
</organism>
<keyword evidence="1" id="KW-0472">Membrane</keyword>
<comment type="caution">
    <text evidence="2">The sequence shown here is derived from an EMBL/GenBank/DDBJ whole genome shotgun (WGS) entry which is preliminary data.</text>
</comment>
<sequence>MGSTSPDLTTLIREYACRNYVLLCDIAVSLLSDLRFVKHNSCPGKRYGGNKGNDITPRCLASHLQPRHVIFHLHPLIIEMEKVSFGQSLKPYFIHLNILGSSGLTRSIKTAMARPTTRRNRFFWELIVAFMLVVSAAVFHTFHFFNNAWLVQVNGSYVYQRGLGDDCVKNEFWDGIRCTGWSDSGYSTFIINGQNITASDVVPPSIGLRLARVLMIFSILLYLVIIFSLFFTCVKRDLKVQKLLCSVTVLLVFISSLIIFLVLVDSSEPFIKTMKYCSLGGAFYYFLLSYLLLWIGSAVHFDSWIDVYDGVHTNDLPMRLLGHIRRNTTS</sequence>
<dbReference type="AlphaFoldDB" id="A0A8J2QBC3"/>
<dbReference type="OrthoDB" id="5794450at2759"/>
<name>A0A8J2QBC3_9BILA</name>
<keyword evidence="3" id="KW-1185">Reference proteome</keyword>
<feature type="transmembrane region" description="Helical" evidence="1">
    <location>
        <begin position="122"/>
        <end position="145"/>
    </location>
</feature>
<protein>
    <submittedName>
        <fullName evidence="2">Uncharacterized protein</fullName>
    </submittedName>
</protein>
<accession>A0A8J2QBC3</accession>
<feature type="transmembrane region" description="Helical" evidence="1">
    <location>
        <begin position="210"/>
        <end position="231"/>
    </location>
</feature>
<dbReference type="Gene3D" id="1.20.140.150">
    <property type="match status" value="1"/>
</dbReference>
<keyword evidence="1" id="KW-0812">Transmembrane</keyword>